<evidence type="ECO:0000313" key="3">
    <source>
        <dbReference type="Proteomes" id="UP000827892"/>
    </source>
</evidence>
<evidence type="ECO:0000256" key="1">
    <source>
        <dbReference type="SAM" id="MobiDB-lite"/>
    </source>
</evidence>
<sequence length="125" mass="13970">MSVDCNTEKLATLMQCSPVREVTEQQTQMALTDTTKRSLVIKIAYKHLGTSTQYPYGKHFADDGKVVVDSYKKNKENKRRNKSDQSVNRLLLGFLPTGQKLVLTNCPMTSRNNGSLPNTSAKTES</sequence>
<proteinExistence type="predicted"/>
<evidence type="ECO:0000313" key="2">
    <source>
        <dbReference type="EMBL" id="ULT81728.1"/>
    </source>
</evidence>
<accession>A0AAE8ZUP1</accession>
<organism evidence="2 3">
    <name type="scientific">Caenorhabditis briggsae</name>
    <dbReference type="NCBI Taxonomy" id="6238"/>
    <lineage>
        <taxon>Eukaryota</taxon>
        <taxon>Metazoa</taxon>
        <taxon>Ecdysozoa</taxon>
        <taxon>Nematoda</taxon>
        <taxon>Chromadorea</taxon>
        <taxon>Rhabditida</taxon>
        <taxon>Rhabditina</taxon>
        <taxon>Rhabditomorpha</taxon>
        <taxon>Rhabditoidea</taxon>
        <taxon>Rhabditidae</taxon>
        <taxon>Peloderinae</taxon>
        <taxon>Caenorhabditis</taxon>
    </lineage>
</organism>
<dbReference type="EMBL" id="CP090896">
    <property type="protein sequence ID" value="ULT81728.1"/>
    <property type="molecule type" value="Genomic_DNA"/>
</dbReference>
<feature type="compositionally biased region" description="Polar residues" evidence="1">
    <location>
        <begin position="106"/>
        <end position="125"/>
    </location>
</feature>
<feature type="region of interest" description="Disordered" evidence="1">
    <location>
        <begin position="105"/>
        <end position="125"/>
    </location>
</feature>
<gene>
    <name evidence="2" type="ORF">L3Y34_011597</name>
</gene>
<reference evidence="2 3" key="1">
    <citation type="submission" date="2022-05" db="EMBL/GenBank/DDBJ databases">
        <title>Chromosome-level reference genomes for two strains of Caenorhabditis briggsae: an improved platform for comparative genomics.</title>
        <authorList>
            <person name="Stevens L."/>
            <person name="Andersen E.C."/>
        </authorList>
    </citation>
    <scope>NUCLEOTIDE SEQUENCE [LARGE SCALE GENOMIC DNA]</scope>
    <source>
        <strain evidence="2">QX1410_ONT</strain>
        <tissue evidence="2">Whole-organism</tissue>
    </source>
</reference>
<name>A0AAE8ZUP1_CAEBR</name>
<dbReference type="AlphaFoldDB" id="A0AAE8ZUP1"/>
<protein>
    <submittedName>
        <fullName evidence="2">Uncharacterized protein</fullName>
    </submittedName>
</protein>
<dbReference type="Proteomes" id="UP000827892">
    <property type="component" value="Chromosome X"/>
</dbReference>
<dbReference type="OMA" id="IAFRTCG"/>